<keyword evidence="3" id="KW-1185">Reference proteome</keyword>
<evidence type="ECO:0000256" key="1">
    <source>
        <dbReference type="ARBA" id="ARBA00022723"/>
    </source>
</evidence>
<reference evidence="2 3" key="1">
    <citation type="submission" date="2021-12" db="EMBL/GenBank/DDBJ databases">
        <title>Genome sequencing of bacteria with rrn-lacking chromosome and rrn-plasmid.</title>
        <authorList>
            <person name="Anda M."/>
            <person name="Iwasaki W."/>
        </authorList>
    </citation>
    <scope>NUCLEOTIDE SEQUENCE [LARGE SCALE GENOMIC DNA]</scope>
    <source>
        <strain evidence="2 3">NBRC 101262</strain>
    </source>
</reference>
<dbReference type="CDD" id="cd01310">
    <property type="entry name" value="TatD_DNAse"/>
    <property type="match status" value="1"/>
</dbReference>
<dbReference type="InterPro" id="IPR015991">
    <property type="entry name" value="TatD/YcfH-like"/>
</dbReference>
<protein>
    <submittedName>
        <fullName evidence="2">TatD family hydrolase</fullName>
    </submittedName>
</protein>
<dbReference type="InterPro" id="IPR001130">
    <property type="entry name" value="TatD-like"/>
</dbReference>
<dbReference type="NCBIfam" id="TIGR00010">
    <property type="entry name" value="YchF/TatD family DNA exonuclease"/>
    <property type="match status" value="1"/>
</dbReference>
<dbReference type="Gene3D" id="3.20.20.140">
    <property type="entry name" value="Metal-dependent hydrolases"/>
    <property type="match status" value="1"/>
</dbReference>
<proteinExistence type="predicted"/>
<sequence length="255" mass="28680">MEFIDTHAHIYVEDFKEDLAQVISDSKATGLRRIYMPNIDVDSIDAMMDVHRQYPDFCIPMMGLHPTDVKEDFESQLAIMYEWLKKFPFAAVGEIGTDLYWDKTALDRQIEALKIQIGWAKEFDLPIAIHCRDSFKETVAVVEELQDGNLKGVFHCFSGSVEDAERAIAAGMMLGIGGVSTFKNGGMDKLLPHLTCEHLLLETDAPYLAPVPHRGKRNQPHYVSLVAQRIADLQQISVVEVAKITTQNALNLFKG</sequence>
<dbReference type="SUPFAM" id="SSF51556">
    <property type="entry name" value="Metallo-dependent hydrolases"/>
    <property type="match status" value="1"/>
</dbReference>
<dbReference type="Pfam" id="PF01026">
    <property type="entry name" value="TatD_DNase"/>
    <property type="match status" value="1"/>
</dbReference>
<keyword evidence="1" id="KW-0479">Metal-binding</keyword>
<evidence type="ECO:0000313" key="2">
    <source>
        <dbReference type="EMBL" id="BDC99636.1"/>
    </source>
</evidence>
<dbReference type="GO" id="GO:0016787">
    <property type="term" value="F:hydrolase activity"/>
    <property type="evidence" value="ECO:0007669"/>
    <property type="project" value="UniProtKB-KW"/>
</dbReference>
<dbReference type="Proteomes" id="UP001354989">
    <property type="component" value="Chromosome"/>
</dbReference>
<evidence type="ECO:0000313" key="3">
    <source>
        <dbReference type="Proteomes" id="UP001354989"/>
    </source>
</evidence>
<keyword evidence="2" id="KW-0378">Hydrolase</keyword>
<dbReference type="RefSeq" id="WP_332918865.1">
    <property type="nucleotide sequence ID" value="NZ_AP025292.1"/>
</dbReference>
<dbReference type="PANTHER" id="PTHR46124:SF4">
    <property type="entry name" value="HYDROLASE TATD"/>
    <property type="match status" value="1"/>
</dbReference>
<dbReference type="PIRSF" id="PIRSF005902">
    <property type="entry name" value="DNase_TatD"/>
    <property type="match status" value="1"/>
</dbReference>
<organism evidence="2 3">
    <name type="scientific">Persicobacter psychrovividus</name>
    <dbReference type="NCBI Taxonomy" id="387638"/>
    <lineage>
        <taxon>Bacteria</taxon>
        <taxon>Pseudomonadati</taxon>
        <taxon>Bacteroidota</taxon>
        <taxon>Cytophagia</taxon>
        <taxon>Cytophagales</taxon>
        <taxon>Persicobacteraceae</taxon>
        <taxon>Persicobacter</taxon>
    </lineage>
</organism>
<dbReference type="EMBL" id="AP025292">
    <property type="protein sequence ID" value="BDC99636.1"/>
    <property type="molecule type" value="Genomic_DNA"/>
</dbReference>
<name>A0ABN6LE69_9BACT</name>
<dbReference type="InterPro" id="IPR032466">
    <property type="entry name" value="Metal_Hydrolase"/>
</dbReference>
<accession>A0ABN6LE69</accession>
<gene>
    <name evidence="2" type="primary">tatD</name>
    <name evidence="2" type="ORF">PEPS_19170</name>
</gene>
<dbReference type="PANTHER" id="PTHR46124">
    <property type="entry name" value="D-AMINOACYL-TRNA DEACYLASE"/>
    <property type="match status" value="1"/>
</dbReference>